<dbReference type="GO" id="GO:0005829">
    <property type="term" value="C:cytosol"/>
    <property type="evidence" value="ECO:0007669"/>
    <property type="project" value="TreeGrafter"/>
</dbReference>
<keyword evidence="2" id="KW-0963">Cytoplasm</keyword>
<evidence type="ECO:0000256" key="3">
    <source>
        <dbReference type="ARBA" id="ARBA00022553"/>
    </source>
</evidence>
<feature type="domain" description="Response regulatory" evidence="10">
    <location>
        <begin position="4"/>
        <end position="117"/>
    </location>
</feature>
<organism evidence="12 13">
    <name type="scientific">Methylotenera mobilis</name>
    <dbReference type="NCBI Taxonomy" id="359408"/>
    <lineage>
        <taxon>Bacteria</taxon>
        <taxon>Pseudomonadati</taxon>
        <taxon>Pseudomonadota</taxon>
        <taxon>Betaproteobacteria</taxon>
        <taxon>Nitrosomonadales</taxon>
        <taxon>Methylophilaceae</taxon>
        <taxon>Methylotenera</taxon>
    </lineage>
</organism>
<dbReference type="InterPro" id="IPR036388">
    <property type="entry name" value="WH-like_DNA-bd_sf"/>
</dbReference>
<comment type="subcellular location">
    <subcellularLocation>
        <location evidence="1">Cytoplasm</location>
    </subcellularLocation>
</comment>
<dbReference type="EMBL" id="DNAA01000055">
    <property type="protein sequence ID" value="HBA08531.1"/>
    <property type="molecule type" value="Genomic_DNA"/>
</dbReference>
<evidence type="ECO:0000256" key="5">
    <source>
        <dbReference type="ARBA" id="ARBA00023015"/>
    </source>
</evidence>
<dbReference type="GO" id="GO:0000156">
    <property type="term" value="F:phosphorelay response regulator activity"/>
    <property type="evidence" value="ECO:0007669"/>
    <property type="project" value="TreeGrafter"/>
</dbReference>
<dbReference type="AlphaFoldDB" id="A0A351R910"/>
<accession>A0A351R910</accession>
<dbReference type="SMART" id="SM00448">
    <property type="entry name" value="REC"/>
    <property type="match status" value="1"/>
</dbReference>
<keyword evidence="5" id="KW-0805">Transcription regulation</keyword>
<dbReference type="PROSITE" id="PS51755">
    <property type="entry name" value="OMPR_PHOB"/>
    <property type="match status" value="1"/>
</dbReference>
<dbReference type="PROSITE" id="PS50110">
    <property type="entry name" value="RESPONSE_REGULATORY"/>
    <property type="match status" value="1"/>
</dbReference>
<dbReference type="GO" id="GO:0032993">
    <property type="term" value="C:protein-DNA complex"/>
    <property type="evidence" value="ECO:0007669"/>
    <property type="project" value="TreeGrafter"/>
</dbReference>
<sequence>MINKILLIDDDVELTAMLKEFLCMEGFDVTTANDGITGAQLALSNQFNLAVLDVMMPKMNGIETLGIIRKSSHIPIIMLTARGDEADRFFGLELGADDYVPKPCTPRELTARIRAILRRTQPNQGSANIENELTIGDLTIWPEQRRVELKGNTVNLTSTEYNLLEVLAKNAGQVVSKKELSQQGMGKALARFDRSIDVHMSSIRQKIGTLHDGRDCIQTVYRMGYQLIKAQPAKQS</sequence>
<keyword evidence="6 9" id="KW-0238">DNA-binding</keyword>
<keyword evidence="3 8" id="KW-0597">Phosphoprotein</keyword>
<dbReference type="FunFam" id="3.40.50.2300:FF:000001">
    <property type="entry name" value="DNA-binding response regulator PhoB"/>
    <property type="match status" value="1"/>
</dbReference>
<gene>
    <name evidence="12" type="ORF">DCW48_02320</name>
</gene>
<dbReference type="GO" id="GO:0006355">
    <property type="term" value="P:regulation of DNA-templated transcription"/>
    <property type="evidence" value="ECO:0007669"/>
    <property type="project" value="InterPro"/>
</dbReference>
<dbReference type="PANTHER" id="PTHR48111">
    <property type="entry name" value="REGULATOR OF RPOS"/>
    <property type="match status" value="1"/>
</dbReference>
<dbReference type="InterPro" id="IPR011006">
    <property type="entry name" value="CheY-like_superfamily"/>
</dbReference>
<dbReference type="SMART" id="SM00862">
    <property type="entry name" value="Trans_reg_C"/>
    <property type="match status" value="1"/>
</dbReference>
<evidence type="ECO:0000256" key="6">
    <source>
        <dbReference type="ARBA" id="ARBA00023125"/>
    </source>
</evidence>
<evidence type="ECO:0000256" key="8">
    <source>
        <dbReference type="PROSITE-ProRule" id="PRU00169"/>
    </source>
</evidence>
<dbReference type="Proteomes" id="UP000264313">
    <property type="component" value="Unassembled WGS sequence"/>
</dbReference>
<evidence type="ECO:0000256" key="1">
    <source>
        <dbReference type="ARBA" id="ARBA00004496"/>
    </source>
</evidence>
<dbReference type="PANTHER" id="PTHR48111:SF39">
    <property type="entry name" value="TRANSCRIPTIONAL REGULATORY PROTEIN CPXR"/>
    <property type="match status" value="1"/>
</dbReference>
<name>A0A351R910_9PROT</name>
<keyword evidence="4" id="KW-0902">Two-component regulatory system</keyword>
<feature type="modified residue" description="4-aspartylphosphate" evidence="8">
    <location>
        <position position="53"/>
    </location>
</feature>
<evidence type="ECO:0000256" key="2">
    <source>
        <dbReference type="ARBA" id="ARBA00022490"/>
    </source>
</evidence>
<dbReference type="Gene3D" id="3.40.50.2300">
    <property type="match status" value="1"/>
</dbReference>
<keyword evidence="7" id="KW-0804">Transcription</keyword>
<evidence type="ECO:0000256" key="4">
    <source>
        <dbReference type="ARBA" id="ARBA00023012"/>
    </source>
</evidence>
<reference evidence="12 13" key="1">
    <citation type="journal article" date="2018" name="Nat. Biotechnol.">
        <title>A standardized bacterial taxonomy based on genome phylogeny substantially revises the tree of life.</title>
        <authorList>
            <person name="Parks D.H."/>
            <person name="Chuvochina M."/>
            <person name="Waite D.W."/>
            <person name="Rinke C."/>
            <person name="Skarshewski A."/>
            <person name="Chaumeil P.A."/>
            <person name="Hugenholtz P."/>
        </authorList>
    </citation>
    <scope>NUCLEOTIDE SEQUENCE [LARGE SCALE GENOMIC DNA]</scope>
    <source>
        <strain evidence="12">UBA9958</strain>
    </source>
</reference>
<dbReference type="CDD" id="cd17623">
    <property type="entry name" value="REC_OmpR_CpxR"/>
    <property type="match status" value="1"/>
</dbReference>
<dbReference type="Pfam" id="PF00072">
    <property type="entry name" value="Response_reg"/>
    <property type="match status" value="1"/>
</dbReference>
<evidence type="ECO:0000313" key="13">
    <source>
        <dbReference type="Proteomes" id="UP000264313"/>
    </source>
</evidence>
<proteinExistence type="predicted"/>
<comment type="caution">
    <text evidence="12">The sequence shown here is derived from an EMBL/GenBank/DDBJ whole genome shotgun (WGS) entry which is preliminary data.</text>
</comment>
<dbReference type="CDD" id="cd00383">
    <property type="entry name" value="trans_reg_C"/>
    <property type="match status" value="1"/>
</dbReference>
<dbReference type="InterPro" id="IPR001789">
    <property type="entry name" value="Sig_transdc_resp-reg_receiver"/>
</dbReference>
<feature type="DNA-binding region" description="OmpR/PhoB-type" evidence="9">
    <location>
        <begin position="130"/>
        <end position="229"/>
    </location>
</feature>
<dbReference type="STRING" id="1132855.GCA_000384255_01264"/>
<dbReference type="InterPro" id="IPR058124">
    <property type="entry name" value="CpxR-like_REC"/>
</dbReference>
<evidence type="ECO:0000256" key="7">
    <source>
        <dbReference type="ARBA" id="ARBA00023163"/>
    </source>
</evidence>
<dbReference type="GO" id="GO:0000976">
    <property type="term" value="F:transcription cis-regulatory region binding"/>
    <property type="evidence" value="ECO:0007669"/>
    <property type="project" value="TreeGrafter"/>
</dbReference>
<dbReference type="Gene3D" id="6.10.250.690">
    <property type="match status" value="1"/>
</dbReference>
<dbReference type="InterPro" id="IPR001867">
    <property type="entry name" value="OmpR/PhoB-type_DNA-bd"/>
</dbReference>
<evidence type="ECO:0000256" key="9">
    <source>
        <dbReference type="PROSITE-ProRule" id="PRU01091"/>
    </source>
</evidence>
<dbReference type="SUPFAM" id="SSF52172">
    <property type="entry name" value="CheY-like"/>
    <property type="match status" value="1"/>
</dbReference>
<feature type="domain" description="OmpR/PhoB-type" evidence="11">
    <location>
        <begin position="130"/>
        <end position="229"/>
    </location>
</feature>
<evidence type="ECO:0000313" key="12">
    <source>
        <dbReference type="EMBL" id="HBA08531.1"/>
    </source>
</evidence>
<protein>
    <submittedName>
        <fullName evidence="12">DNA-binding response regulator</fullName>
    </submittedName>
</protein>
<evidence type="ECO:0000259" key="10">
    <source>
        <dbReference type="PROSITE" id="PS50110"/>
    </source>
</evidence>
<dbReference type="Pfam" id="PF00486">
    <property type="entry name" value="Trans_reg_C"/>
    <property type="match status" value="1"/>
</dbReference>
<evidence type="ECO:0000259" key="11">
    <source>
        <dbReference type="PROSITE" id="PS51755"/>
    </source>
</evidence>
<dbReference type="Gene3D" id="1.10.10.10">
    <property type="entry name" value="Winged helix-like DNA-binding domain superfamily/Winged helix DNA-binding domain"/>
    <property type="match status" value="1"/>
</dbReference>
<dbReference type="InterPro" id="IPR039420">
    <property type="entry name" value="WalR-like"/>
</dbReference>